<evidence type="ECO:0000313" key="3">
    <source>
        <dbReference type="Proteomes" id="UP000039046"/>
    </source>
</evidence>
<dbReference type="OrthoDB" id="371463at2759"/>
<feature type="region of interest" description="Disordered" evidence="1">
    <location>
        <begin position="63"/>
        <end position="83"/>
    </location>
</feature>
<dbReference type="HOGENOM" id="CLU_052060_0_1_1"/>
<feature type="compositionally biased region" description="Low complexity" evidence="1">
    <location>
        <begin position="369"/>
        <end position="380"/>
    </location>
</feature>
<proteinExistence type="predicted"/>
<organism evidence="2 3">
    <name type="scientific">[Torrubiella] hemipterigena</name>
    <dbReference type="NCBI Taxonomy" id="1531966"/>
    <lineage>
        <taxon>Eukaryota</taxon>
        <taxon>Fungi</taxon>
        <taxon>Dikarya</taxon>
        <taxon>Ascomycota</taxon>
        <taxon>Pezizomycotina</taxon>
        <taxon>Sordariomycetes</taxon>
        <taxon>Hypocreomycetidae</taxon>
        <taxon>Hypocreales</taxon>
        <taxon>Clavicipitaceae</taxon>
        <taxon>Clavicipitaceae incertae sedis</taxon>
        <taxon>'Torrubiella' clade</taxon>
    </lineage>
</organism>
<feature type="compositionally biased region" description="Basic and acidic residues" evidence="1">
    <location>
        <begin position="320"/>
        <end position="331"/>
    </location>
</feature>
<evidence type="ECO:0000313" key="2">
    <source>
        <dbReference type="EMBL" id="CEJ84022.1"/>
    </source>
</evidence>
<feature type="compositionally biased region" description="Acidic residues" evidence="1">
    <location>
        <begin position="183"/>
        <end position="192"/>
    </location>
</feature>
<keyword evidence="3" id="KW-1185">Reference proteome</keyword>
<feature type="compositionally biased region" description="Basic residues" evidence="1">
    <location>
        <begin position="349"/>
        <end position="361"/>
    </location>
</feature>
<sequence>MPAYLCHGFRWQRADVRIYVIMNDLEEAAPDWVVGTTTASLILNNFADNFDFVPIDEHAKLHPVKPTANGTTPASPDAIDGTTRDAMPDDAVLRHAWSPVKLLEEYDPSNETFHARPYAYVADYAVRIDLGASIADEMARYEEHTKGYASSSWFAQLRDKVQDGAAIGWHVVVCGDGERDVPADEEEEDGDAEGAVRSVGTVKNSALPVEDPELPKTMELPAKTTEAVVSREEGNPPTAPSAPAIIQPKRDIEPEPMTPIKVEKNRPAPKLLSDADSYRSQDVGAEPESPAPLLATPGASSVHGDEWPLPNSPQPSGHELTPRESTSRDYSHMTPPPVPEDSPSGKPRQSLRRKLSLKRLFNRKESSEWKTTTTSASTGS</sequence>
<dbReference type="Proteomes" id="UP000039046">
    <property type="component" value="Unassembled WGS sequence"/>
</dbReference>
<evidence type="ECO:0000256" key="1">
    <source>
        <dbReference type="SAM" id="MobiDB-lite"/>
    </source>
</evidence>
<gene>
    <name evidence="2" type="ORF">VHEMI03355</name>
</gene>
<reference evidence="2 3" key="1">
    <citation type="journal article" date="2015" name="Genome Announc.">
        <title>Draft Genome Sequence and Gene Annotation of the Entomopathogenic Fungus Verticillium hemipterigenum.</title>
        <authorList>
            <person name="Horn F."/>
            <person name="Habel A."/>
            <person name="Scharf D.H."/>
            <person name="Dworschak J."/>
            <person name="Brakhage A.A."/>
            <person name="Guthke R."/>
            <person name="Hertweck C."/>
            <person name="Linde J."/>
        </authorList>
    </citation>
    <scope>NUCLEOTIDE SEQUENCE [LARGE SCALE GENOMIC DNA]</scope>
</reference>
<feature type="region of interest" description="Disordered" evidence="1">
    <location>
        <begin position="180"/>
        <end position="380"/>
    </location>
</feature>
<dbReference type="EMBL" id="CDHN01000002">
    <property type="protein sequence ID" value="CEJ84022.1"/>
    <property type="molecule type" value="Genomic_DNA"/>
</dbReference>
<dbReference type="AlphaFoldDB" id="A0A0A1TAK8"/>
<protein>
    <submittedName>
        <fullName evidence="2">Uncharacterized protein</fullName>
    </submittedName>
</protein>
<accession>A0A0A1TAK8</accession>
<name>A0A0A1TAK8_9HYPO</name>